<dbReference type="GO" id="GO:0003723">
    <property type="term" value="F:RNA binding"/>
    <property type="evidence" value="ECO:0007669"/>
    <property type="project" value="UniProtKB-KW"/>
</dbReference>
<dbReference type="Proteomes" id="UP000229523">
    <property type="component" value="Unassembled WGS sequence"/>
</dbReference>
<dbReference type="PROSITE" id="PS50889">
    <property type="entry name" value="S4"/>
    <property type="match status" value="1"/>
</dbReference>
<dbReference type="InterPro" id="IPR036986">
    <property type="entry name" value="S4_RNA-bd_sf"/>
</dbReference>
<dbReference type="GO" id="GO:0032259">
    <property type="term" value="P:methylation"/>
    <property type="evidence" value="ECO:0007669"/>
    <property type="project" value="UniProtKB-KW"/>
</dbReference>
<dbReference type="InterPro" id="IPR047048">
    <property type="entry name" value="TlyA"/>
</dbReference>
<dbReference type="GO" id="GO:0008168">
    <property type="term" value="F:methyltransferase activity"/>
    <property type="evidence" value="ECO:0007669"/>
    <property type="project" value="UniProtKB-KW"/>
</dbReference>
<sequence>MKKIRIDDWLVEHDYYETKDAAMRAVMAGLIFNDNIRIDTAGEKINPITAKIRVKDKRKKYVSRGGYKLEKAIDYFDLNLIDVIHLDIGSSTGGFTDCALQNGARHSYALDVGTNQLDYRLRIHDKVTVMEQTNFRYVTKEQFNPIPNFITIDVSFISLSVILNKLVEIVEHGATIIALIKPQFEARYEFVDKGIVHDKDEHIRVLDEMIQLCKKLNIQVNGITFSPITGQKGNIEYLLHSQVITDNDEIINDVTFDKNQSQSTAMIVEQAFNILND</sequence>
<evidence type="ECO:0000313" key="5">
    <source>
        <dbReference type="EMBL" id="RAI82453.1"/>
    </source>
</evidence>
<dbReference type="NCBIfam" id="TIGR00478">
    <property type="entry name" value="tly"/>
    <property type="match status" value="1"/>
</dbReference>
<protein>
    <submittedName>
        <fullName evidence="5">TlyA family RNA methyltransferase</fullName>
    </submittedName>
</protein>
<dbReference type="SUPFAM" id="SSF55174">
    <property type="entry name" value="Alpha-L RNA-binding motif"/>
    <property type="match status" value="1"/>
</dbReference>
<gene>
    <name evidence="5" type="ORF">BFS35_001855</name>
</gene>
<dbReference type="Pfam" id="PF01728">
    <property type="entry name" value="FtsJ"/>
    <property type="match status" value="1"/>
</dbReference>
<feature type="domain" description="Ribosomal RNA methyltransferase FtsJ" evidence="4">
    <location>
        <begin position="61"/>
        <end position="240"/>
    </location>
</feature>
<evidence type="ECO:0000259" key="4">
    <source>
        <dbReference type="Pfam" id="PF01728"/>
    </source>
</evidence>
<dbReference type="SUPFAM" id="SSF53335">
    <property type="entry name" value="S-adenosyl-L-methionine-dependent methyltransferases"/>
    <property type="match status" value="1"/>
</dbReference>
<evidence type="ECO:0000256" key="1">
    <source>
        <dbReference type="ARBA" id="ARBA00022884"/>
    </source>
</evidence>
<dbReference type="InterPro" id="IPR004538">
    <property type="entry name" value="Hemolysin_A/TlyA"/>
</dbReference>
<evidence type="ECO:0000256" key="2">
    <source>
        <dbReference type="ARBA" id="ARBA00029460"/>
    </source>
</evidence>
<dbReference type="InterPro" id="IPR002877">
    <property type="entry name" value="RNA_MeTrfase_FtsJ_dom"/>
</dbReference>
<organism evidence="5 6">
    <name type="scientific">Macrococcoides goetzii</name>
    <dbReference type="NCBI Taxonomy" id="1891097"/>
    <lineage>
        <taxon>Bacteria</taxon>
        <taxon>Bacillati</taxon>
        <taxon>Bacillota</taxon>
        <taxon>Bacilli</taxon>
        <taxon>Bacillales</taxon>
        <taxon>Staphylococcaceae</taxon>
        <taxon>Macrococcoides</taxon>
    </lineage>
</organism>
<keyword evidence="5" id="KW-0808">Transferase</keyword>
<keyword evidence="6" id="KW-1185">Reference proteome</keyword>
<keyword evidence="1 3" id="KW-0694">RNA-binding</keyword>
<evidence type="ECO:0000256" key="3">
    <source>
        <dbReference type="PROSITE-ProRule" id="PRU00182"/>
    </source>
</evidence>
<comment type="caution">
    <text evidence="5">The sequence shown here is derived from an EMBL/GenBank/DDBJ whole genome shotgun (WGS) entry which is preliminary data.</text>
</comment>
<reference evidence="5 6" key="1">
    <citation type="journal article" date="2018" name="Front. Microbiol.">
        <title>Description and Comparative Genomics of Macrococcus caseolyticus subsp. hominis subsp. nov., Macrococcus goetzii sp. nov., Macrococcus epidermidis sp. nov., and Macrococcus bohemicus sp. nov., Novel Macrococci From Human Clinical Material With Virulence Potential and Suspected Uptake of Foreign DNA by Natural Transformation.</title>
        <authorList>
            <person name="Maslanova I."/>
            <person name="Wertheimer Z."/>
            <person name="Sedlacek I."/>
            <person name="Svec P."/>
            <person name="Indrakova A."/>
            <person name="Kovarovic V."/>
            <person name="Schumann P."/>
            <person name="Sproer C."/>
            <person name="Kralova S."/>
            <person name="Sedo O."/>
            <person name="Kristofova L."/>
            <person name="Vrbovska V."/>
            <person name="Fuzik T."/>
            <person name="Petras P."/>
            <person name="Zdrahal Z."/>
            <person name="Ruzickova V."/>
            <person name="Doskar J."/>
            <person name="Pantucek R."/>
        </authorList>
    </citation>
    <scope>NUCLEOTIDE SEQUENCE [LARGE SCALE GENOMIC DNA]</scope>
    <source>
        <strain evidence="5 6">CCM 4927</strain>
    </source>
</reference>
<dbReference type="InterPro" id="IPR029063">
    <property type="entry name" value="SAM-dependent_MTases_sf"/>
</dbReference>
<name>A0A2G5NT27_9STAP</name>
<dbReference type="Gene3D" id="3.40.50.150">
    <property type="entry name" value="Vaccinia Virus protein VP39"/>
    <property type="match status" value="1"/>
</dbReference>
<dbReference type="PIRSF" id="PIRSF005578">
    <property type="entry name" value="TlyA"/>
    <property type="match status" value="1"/>
</dbReference>
<keyword evidence="5" id="KW-0489">Methyltransferase</keyword>
<dbReference type="PANTHER" id="PTHR32319:SF0">
    <property type="entry name" value="BACTERIAL HEMOLYSIN-LIKE PROTEIN"/>
    <property type="match status" value="1"/>
</dbReference>
<dbReference type="PANTHER" id="PTHR32319">
    <property type="entry name" value="BACTERIAL HEMOLYSIN-LIKE PROTEIN"/>
    <property type="match status" value="1"/>
</dbReference>
<dbReference type="Gene3D" id="3.10.290.10">
    <property type="entry name" value="RNA-binding S4 domain"/>
    <property type="match status" value="1"/>
</dbReference>
<accession>A0A2G5NT27</accession>
<dbReference type="EMBL" id="MJBI02000001">
    <property type="protein sequence ID" value="RAI82453.1"/>
    <property type="molecule type" value="Genomic_DNA"/>
</dbReference>
<dbReference type="RefSeq" id="WP_099578399.1">
    <property type="nucleotide sequence ID" value="NZ_MJBI02000001.1"/>
</dbReference>
<evidence type="ECO:0000313" key="6">
    <source>
        <dbReference type="Proteomes" id="UP000229523"/>
    </source>
</evidence>
<comment type="similarity">
    <text evidence="2">Belongs to the TlyA family.</text>
</comment>
<proteinExistence type="inferred from homology"/>
<dbReference type="AlphaFoldDB" id="A0A2G5NT27"/>